<dbReference type="SUPFAM" id="SSF54747">
    <property type="entry name" value="Ribosomal L11/L12e N-terminal domain"/>
    <property type="match status" value="1"/>
</dbReference>
<proteinExistence type="inferred from homology"/>
<protein>
    <recommendedName>
        <fullName evidence="4">Large ribosomal subunit protein uL11 C-terminal domain-containing protein</fullName>
    </recommendedName>
</protein>
<dbReference type="Gene3D" id="3.30.1550.10">
    <property type="entry name" value="Ribosomal protein L11/L12, N-terminal domain"/>
    <property type="match status" value="1"/>
</dbReference>
<dbReference type="Proteomes" id="UP001162164">
    <property type="component" value="Unassembled WGS sequence"/>
</dbReference>
<dbReference type="SUPFAM" id="SSF46906">
    <property type="entry name" value="Ribosomal protein L11, C-terminal domain"/>
    <property type="match status" value="1"/>
</dbReference>
<feature type="domain" description="Large ribosomal subunit protein uL11 C-terminal" evidence="4">
    <location>
        <begin position="104"/>
        <end position="140"/>
    </location>
</feature>
<comment type="caution">
    <text evidence="5">The sequence shown here is derived from an EMBL/GenBank/DDBJ whole genome shotgun (WGS) entry which is preliminary data.</text>
</comment>
<dbReference type="EMBL" id="JAPWTJ010003841">
    <property type="protein sequence ID" value="KAJ8951331.1"/>
    <property type="molecule type" value="Genomic_DNA"/>
</dbReference>
<reference evidence="5" key="1">
    <citation type="journal article" date="2023" name="Insect Mol. Biol.">
        <title>Genome sequencing provides insights into the evolution of gene families encoding plant cell wall-degrading enzymes in longhorned beetles.</title>
        <authorList>
            <person name="Shin N.R."/>
            <person name="Okamura Y."/>
            <person name="Kirsch R."/>
            <person name="Pauchet Y."/>
        </authorList>
    </citation>
    <scope>NUCLEOTIDE SEQUENCE</scope>
    <source>
        <strain evidence="5">MMC_N1</strain>
    </source>
</reference>
<evidence type="ECO:0000256" key="2">
    <source>
        <dbReference type="ARBA" id="ARBA00022980"/>
    </source>
</evidence>
<evidence type="ECO:0000256" key="1">
    <source>
        <dbReference type="ARBA" id="ARBA00010537"/>
    </source>
</evidence>
<keyword evidence="6" id="KW-1185">Reference proteome</keyword>
<dbReference type="InterPro" id="IPR000911">
    <property type="entry name" value="Ribosomal_uL11"/>
</dbReference>
<keyword evidence="2" id="KW-0689">Ribosomal protein</keyword>
<evidence type="ECO:0000259" key="4">
    <source>
        <dbReference type="Pfam" id="PF00298"/>
    </source>
</evidence>
<dbReference type="InterPro" id="IPR036769">
    <property type="entry name" value="Ribosomal_uL11_C_sf"/>
</dbReference>
<keyword evidence="3" id="KW-0687">Ribonucleoprotein</keyword>
<accession>A0ABQ9IQB4</accession>
<dbReference type="InterPro" id="IPR020783">
    <property type="entry name" value="Ribosomal_uL11_C"/>
</dbReference>
<comment type="similarity">
    <text evidence="1">Belongs to the universal ribosomal protein uL11 family.</text>
</comment>
<gene>
    <name evidence="5" type="ORF">NQ317_002629</name>
</gene>
<evidence type="ECO:0000313" key="6">
    <source>
        <dbReference type="Proteomes" id="UP001162164"/>
    </source>
</evidence>
<evidence type="ECO:0000313" key="5">
    <source>
        <dbReference type="EMBL" id="KAJ8951331.1"/>
    </source>
</evidence>
<dbReference type="InterPro" id="IPR036796">
    <property type="entry name" value="Ribosomal_uL11_N_sf"/>
</dbReference>
<name>A0ABQ9IQB4_9CUCU</name>
<dbReference type="SMART" id="SM00649">
    <property type="entry name" value="RL11"/>
    <property type="match status" value="1"/>
</dbReference>
<evidence type="ECO:0000256" key="3">
    <source>
        <dbReference type="ARBA" id="ARBA00023274"/>
    </source>
</evidence>
<organism evidence="5 6">
    <name type="scientific">Molorchus minor</name>
    <dbReference type="NCBI Taxonomy" id="1323400"/>
    <lineage>
        <taxon>Eukaryota</taxon>
        <taxon>Metazoa</taxon>
        <taxon>Ecdysozoa</taxon>
        <taxon>Arthropoda</taxon>
        <taxon>Hexapoda</taxon>
        <taxon>Insecta</taxon>
        <taxon>Pterygota</taxon>
        <taxon>Neoptera</taxon>
        <taxon>Endopterygota</taxon>
        <taxon>Coleoptera</taxon>
        <taxon>Polyphaga</taxon>
        <taxon>Cucujiformia</taxon>
        <taxon>Chrysomeloidea</taxon>
        <taxon>Cerambycidae</taxon>
        <taxon>Lamiinae</taxon>
        <taxon>Monochamini</taxon>
        <taxon>Molorchus</taxon>
    </lineage>
</organism>
<dbReference type="Gene3D" id="1.10.10.250">
    <property type="entry name" value="Ribosomal protein L11, C-terminal domain"/>
    <property type="match status" value="1"/>
</dbReference>
<dbReference type="Pfam" id="PF00298">
    <property type="entry name" value="Ribosomal_L11"/>
    <property type="match status" value="1"/>
</dbReference>
<sequence>MATFCQSASVSPSVKDPKRPFVHSMTKLCEFEKKNQCLKNPVNKTTSFGVAHGADSKTLFTKECTFQEHRGINIAAFCKDFMNELWDLKEGIPLPTRATVNPDRAAGIQRAAMEPGKEIAGKITLKHVYEIVKIKTRRSNIGKQKIYKNFAL</sequence>